<dbReference type="PANTHER" id="PTHR32494:SF5">
    <property type="entry name" value="ALLANTOATE AMIDOHYDROLASE"/>
    <property type="match status" value="1"/>
</dbReference>
<dbReference type="PANTHER" id="PTHR32494">
    <property type="entry name" value="ALLANTOATE DEIMINASE-RELATED"/>
    <property type="match status" value="1"/>
</dbReference>
<dbReference type="RefSeq" id="XP_033530413.1">
    <property type="nucleotide sequence ID" value="XM_033674404.1"/>
</dbReference>
<dbReference type="OrthoDB" id="4676at2759"/>
<dbReference type="CDD" id="cd03884">
    <property type="entry name" value="M20_bAS"/>
    <property type="match status" value="1"/>
</dbReference>
<accession>A0A6G1FSX2</accession>
<dbReference type="SUPFAM" id="SSF53187">
    <property type="entry name" value="Zn-dependent exopeptidases"/>
    <property type="match status" value="1"/>
</dbReference>
<dbReference type="Gene3D" id="3.40.630.10">
    <property type="entry name" value="Zn peptidases"/>
    <property type="match status" value="1"/>
</dbReference>
<name>A0A6G1FSX2_9PEZI</name>
<dbReference type="InterPro" id="IPR010158">
    <property type="entry name" value="Amidase_Cbmase"/>
</dbReference>
<dbReference type="NCBIfam" id="TIGR01879">
    <property type="entry name" value="hydantase"/>
    <property type="match status" value="1"/>
</dbReference>
<keyword evidence="2" id="KW-0378">Hydrolase</keyword>
<dbReference type="GeneID" id="54414974"/>
<evidence type="ECO:0000313" key="5">
    <source>
        <dbReference type="Proteomes" id="UP000504638"/>
    </source>
</evidence>
<feature type="domain" description="Peptidase M20 dimerisation" evidence="3">
    <location>
        <begin position="277"/>
        <end position="374"/>
    </location>
</feature>
<dbReference type="AlphaFoldDB" id="A0A6G1FSX2"/>
<reference evidence="6" key="3">
    <citation type="submission" date="2025-04" db="UniProtKB">
        <authorList>
            <consortium name="RefSeq"/>
        </authorList>
    </citation>
    <scope>IDENTIFICATION</scope>
    <source>
        <strain evidence="6">CBS 781.70</strain>
    </source>
</reference>
<gene>
    <name evidence="4 6" type="ORF">P152DRAFT_209489</name>
</gene>
<dbReference type="Gene3D" id="3.30.70.360">
    <property type="match status" value="1"/>
</dbReference>
<proteinExistence type="inferred from homology"/>
<dbReference type="SUPFAM" id="SSF55031">
    <property type="entry name" value="Bacterial exopeptidase dimerisation domain"/>
    <property type="match status" value="1"/>
</dbReference>
<sequence>MATSNCLYHSCRLFTSLRITRQRKDFFNISQTKYFSYSYSTMFRSSEMQDQDIALLQVNRKRLMDELHHTCQWGIGERWGDGSNETGMRRLSLTDDDKSVRDWFIKTTQGLGCTTTIDTMGNIFAVRPGIKKGAPTYAGSHLDTQPQGGRYDGILGVQAGIEMLKILNENRVETEYPVGVVNWTNEEGARFPLSVHASAVWADKLPLSQAHGLASIIPPNKPTPFIDELSRIGYHGPTPCSYTANPMAAHFELHIEQGPQLEATGRKVGIVTGAQAYRWYTVSVSGKSCHTGTTPFEHRADPLLIAAKCMVQAQASAHIKKGALASTGVVKVAPGSVNTVPDEVTFSLDLRAQSDGVLDDLEKELKTVFKQLADGDDSCNTESFWAGNRKPCTVEWRTDSVSKAVNFNESCIECVAKSARSVLVLAGKDDTSAMRLVSGAGHDSVMTSHRVPTAMIFVPSREGISHNPREFTSEEDCAIGAEVLTQSVLRYDRLRVQ</sequence>
<dbReference type="InterPro" id="IPR002933">
    <property type="entry name" value="Peptidase_M20"/>
</dbReference>
<keyword evidence="5" id="KW-1185">Reference proteome</keyword>
<protein>
    <submittedName>
        <fullName evidence="4 6">Beta-alanine synthase</fullName>
    </submittedName>
</protein>
<evidence type="ECO:0000256" key="1">
    <source>
        <dbReference type="ARBA" id="ARBA00006247"/>
    </source>
</evidence>
<dbReference type="Pfam" id="PF07687">
    <property type="entry name" value="M20_dimer"/>
    <property type="match status" value="1"/>
</dbReference>
<dbReference type="Pfam" id="PF01546">
    <property type="entry name" value="Peptidase_M20"/>
    <property type="match status" value="1"/>
</dbReference>
<dbReference type="InterPro" id="IPR036264">
    <property type="entry name" value="Bact_exopeptidase_dim_dom"/>
</dbReference>
<comment type="similarity">
    <text evidence="1">Belongs to the peptidase M20A family.</text>
</comment>
<reference evidence="6" key="2">
    <citation type="submission" date="2020-04" db="EMBL/GenBank/DDBJ databases">
        <authorList>
            <consortium name="NCBI Genome Project"/>
        </authorList>
    </citation>
    <scope>NUCLEOTIDE SEQUENCE</scope>
    <source>
        <strain evidence="6">CBS 781.70</strain>
    </source>
</reference>
<evidence type="ECO:0000313" key="4">
    <source>
        <dbReference type="EMBL" id="KAF1808782.1"/>
    </source>
</evidence>
<organism evidence="4">
    <name type="scientific">Eremomyces bilateralis CBS 781.70</name>
    <dbReference type="NCBI Taxonomy" id="1392243"/>
    <lineage>
        <taxon>Eukaryota</taxon>
        <taxon>Fungi</taxon>
        <taxon>Dikarya</taxon>
        <taxon>Ascomycota</taxon>
        <taxon>Pezizomycotina</taxon>
        <taxon>Dothideomycetes</taxon>
        <taxon>Dothideomycetes incertae sedis</taxon>
        <taxon>Eremomycetales</taxon>
        <taxon>Eremomycetaceae</taxon>
        <taxon>Eremomyces</taxon>
    </lineage>
</organism>
<dbReference type="GO" id="GO:0016813">
    <property type="term" value="F:hydrolase activity, acting on carbon-nitrogen (but not peptide) bonds, in linear amidines"/>
    <property type="evidence" value="ECO:0007669"/>
    <property type="project" value="InterPro"/>
</dbReference>
<evidence type="ECO:0000313" key="6">
    <source>
        <dbReference type="RefSeq" id="XP_033530413.1"/>
    </source>
</evidence>
<evidence type="ECO:0000259" key="3">
    <source>
        <dbReference type="Pfam" id="PF07687"/>
    </source>
</evidence>
<dbReference type="EMBL" id="ML975179">
    <property type="protein sequence ID" value="KAF1808782.1"/>
    <property type="molecule type" value="Genomic_DNA"/>
</dbReference>
<dbReference type="Proteomes" id="UP000504638">
    <property type="component" value="Unplaced"/>
</dbReference>
<dbReference type="InterPro" id="IPR011650">
    <property type="entry name" value="Peptidase_M20_dimer"/>
</dbReference>
<evidence type="ECO:0000256" key="2">
    <source>
        <dbReference type="ARBA" id="ARBA00022801"/>
    </source>
</evidence>
<reference evidence="4 6" key="1">
    <citation type="submission" date="2020-01" db="EMBL/GenBank/DDBJ databases">
        <authorList>
            <consortium name="DOE Joint Genome Institute"/>
            <person name="Haridas S."/>
            <person name="Albert R."/>
            <person name="Binder M."/>
            <person name="Bloem J."/>
            <person name="Labutti K."/>
            <person name="Salamov A."/>
            <person name="Andreopoulos B."/>
            <person name="Baker S.E."/>
            <person name="Barry K."/>
            <person name="Bills G."/>
            <person name="Bluhm B.H."/>
            <person name="Cannon C."/>
            <person name="Castanera R."/>
            <person name="Culley D.E."/>
            <person name="Daum C."/>
            <person name="Ezra D."/>
            <person name="Gonzalez J.B."/>
            <person name="Henrissat B."/>
            <person name="Kuo A."/>
            <person name="Liang C."/>
            <person name="Lipzen A."/>
            <person name="Lutzoni F."/>
            <person name="Magnuson J."/>
            <person name="Mondo S."/>
            <person name="Nolan M."/>
            <person name="Ohm R."/>
            <person name="Pangilinan J."/>
            <person name="Park H.-J."/>
            <person name="Ramirez L."/>
            <person name="Alfaro M."/>
            <person name="Sun H."/>
            <person name="Tritt A."/>
            <person name="Yoshinaga Y."/>
            <person name="Zwiers L.-H."/>
            <person name="Turgeon B.G."/>
            <person name="Goodwin S.B."/>
            <person name="Spatafora J.W."/>
            <person name="Crous P.W."/>
            <person name="Grigoriev I.V."/>
        </authorList>
    </citation>
    <scope>NUCLEOTIDE SEQUENCE</scope>
    <source>
        <strain evidence="4 6">CBS 781.70</strain>
    </source>
</reference>